<dbReference type="InterPro" id="IPR036412">
    <property type="entry name" value="HAD-like_sf"/>
</dbReference>
<accession>A0ABU8DSL0</accession>
<evidence type="ECO:0000313" key="1">
    <source>
        <dbReference type="EMBL" id="MEI4271844.1"/>
    </source>
</evidence>
<dbReference type="GO" id="GO:0016787">
    <property type="term" value="F:hydrolase activity"/>
    <property type="evidence" value="ECO:0007669"/>
    <property type="project" value="UniProtKB-KW"/>
</dbReference>
<dbReference type="EMBL" id="JBAPLU010000007">
    <property type="protein sequence ID" value="MEI4271844.1"/>
    <property type="molecule type" value="Genomic_DNA"/>
</dbReference>
<dbReference type="Proteomes" id="UP001361570">
    <property type="component" value="Unassembled WGS sequence"/>
</dbReference>
<keyword evidence="2" id="KW-1185">Reference proteome</keyword>
<organism evidence="1 2">
    <name type="scientific">Klenkia sesuvii</name>
    <dbReference type="NCBI Taxonomy" id="3103137"/>
    <lineage>
        <taxon>Bacteria</taxon>
        <taxon>Bacillati</taxon>
        <taxon>Actinomycetota</taxon>
        <taxon>Actinomycetes</taxon>
        <taxon>Geodermatophilales</taxon>
        <taxon>Geodermatophilaceae</taxon>
        <taxon>Klenkia</taxon>
    </lineage>
</organism>
<keyword evidence="1" id="KW-0378">Hydrolase</keyword>
<protein>
    <submittedName>
        <fullName evidence="1">HAD family hydrolase</fullName>
    </submittedName>
</protein>
<sequence length="281" mass="28868">MSGVLVATDLDRTLIYSLAAAGAPRPGERPWVVVERLEGRAVSHVTELAAARYAALARRHCVVPVTTRTPAQLARVQLPGPPARWAVAANGGVVLVDGGPDPSWTARVREALGGVAGLEEAAAELARACTDAPDARRHEVPGLFCYAVVDRPALPEHRLAQLRAWASGAGWGVSLQGRKLYVVPSLLTKSAAVAEVAGRAGAEVVLAAGDSLLDTDLLERATLAVRPGHGELADAGWTRPHVTALTTRGIAAGEEILAWFADRAAAGVAGAPGTGVAPGAG</sequence>
<dbReference type="InterPro" id="IPR023214">
    <property type="entry name" value="HAD_sf"/>
</dbReference>
<comment type="caution">
    <text evidence="1">The sequence shown here is derived from an EMBL/GenBank/DDBJ whole genome shotgun (WGS) entry which is preliminary data.</text>
</comment>
<dbReference type="RefSeq" id="WP_336403982.1">
    <property type="nucleotide sequence ID" value="NZ_JBAPLU010000007.1"/>
</dbReference>
<proteinExistence type="predicted"/>
<dbReference type="Gene3D" id="3.40.50.1000">
    <property type="entry name" value="HAD superfamily/HAD-like"/>
    <property type="match status" value="1"/>
</dbReference>
<dbReference type="SUPFAM" id="SSF56784">
    <property type="entry name" value="HAD-like"/>
    <property type="match status" value="1"/>
</dbReference>
<evidence type="ECO:0000313" key="2">
    <source>
        <dbReference type="Proteomes" id="UP001361570"/>
    </source>
</evidence>
<gene>
    <name evidence="1" type="ORF">TEK04_08925</name>
</gene>
<reference evidence="1 2" key="1">
    <citation type="submission" date="2024-03" db="EMBL/GenBank/DDBJ databases">
        <title>Draft genome sequence of Klenkia sp. LSe6-5.</title>
        <authorList>
            <person name="Duangmal K."/>
            <person name="Chantavorakit T."/>
        </authorList>
    </citation>
    <scope>NUCLEOTIDE SEQUENCE [LARGE SCALE GENOMIC DNA]</scope>
    <source>
        <strain evidence="1 2">LSe6-5</strain>
    </source>
</reference>
<name>A0ABU8DSL0_9ACTN</name>